<gene>
    <name evidence="1" type="ORF">SDC9_94289</name>
</gene>
<organism evidence="1">
    <name type="scientific">bioreactor metagenome</name>
    <dbReference type="NCBI Taxonomy" id="1076179"/>
    <lineage>
        <taxon>unclassified sequences</taxon>
        <taxon>metagenomes</taxon>
        <taxon>ecological metagenomes</taxon>
    </lineage>
</organism>
<name>A0A645A4F1_9ZZZZ</name>
<evidence type="ECO:0000313" key="1">
    <source>
        <dbReference type="EMBL" id="MPM47578.1"/>
    </source>
</evidence>
<protein>
    <submittedName>
        <fullName evidence="1">Uncharacterized protein</fullName>
    </submittedName>
</protein>
<comment type="caution">
    <text evidence="1">The sequence shown here is derived from an EMBL/GenBank/DDBJ whole genome shotgun (WGS) entry which is preliminary data.</text>
</comment>
<reference evidence="1" key="1">
    <citation type="submission" date="2019-08" db="EMBL/GenBank/DDBJ databases">
        <authorList>
            <person name="Kucharzyk K."/>
            <person name="Murdoch R.W."/>
            <person name="Higgins S."/>
            <person name="Loffler F."/>
        </authorList>
    </citation>
    <scope>NUCLEOTIDE SEQUENCE</scope>
</reference>
<proteinExistence type="predicted"/>
<sequence>MLEKIILSFVNNVNTEKGRKLDDDLIGFFAEGKKFGCTIHKASKKGFAKRRPYDIIKFTVETSGGI</sequence>
<dbReference type="EMBL" id="VSSQ01011734">
    <property type="protein sequence ID" value="MPM47578.1"/>
    <property type="molecule type" value="Genomic_DNA"/>
</dbReference>
<accession>A0A645A4F1</accession>
<dbReference type="AlphaFoldDB" id="A0A645A4F1"/>